<dbReference type="EnsemblPlants" id="AVESA.00010b.r2.7CG0656290.1">
    <property type="protein sequence ID" value="AVESA.00010b.r2.7CG0656290.1.CDS.1"/>
    <property type="gene ID" value="AVESA.00010b.r2.7CG0656290"/>
</dbReference>
<reference evidence="1" key="1">
    <citation type="submission" date="2021-05" db="EMBL/GenBank/DDBJ databases">
        <authorList>
            <person name="Scholz U."/>
            <person name="Mascher M."/>
            <person name="Fiebig A."/>
        </authorList>
    </citation>
    <scope>NUCLEOTIDE SEQUENCE [LARGE SCALE GENOMIC DNA]</scope>
</reference>
<keyword evidence="2" id="KW-1185">Reference proteome</keyword>
<reference evidence="1" key="2">
    <citation type="submission" date="2025-09" db="UniProtKB">
        <authorList>
            <consortium name="EnsemblPlants"/>
        </authorList>
    </citation>
    <scope>IDENTIFICATION</scope>
</reference>
<evidence type="ECO:0000313" key="2">
    <source>
        <dbReference type="Proteomes" id="UP001732700"/>
    </source>
</evidence>
<sequence length="195" mass="21242">MANGDVSGGQACAFCACLVVAFVLVILLCALLPVSVKMLAHRVENGTLHTMHFDKATSTLTYNISALFSFRNRGTYPLKEVRVGKIAAALFYGGQKLEAADGNLATFEVQPWETAMVPLDVRGRQITGDVMARTGEEDAARGYYTVEVEVHLRTVDHRWCDSSCIISFLAPTSLKGGPCMFDGEDCKIKCKKRGV</sequence>
<accession>A0ACD5ZT27</accession>
<proteinExistence type="predicted"/>
<dbReference type="Proteomes" id="UP001732700">
    <property type="component" value="Chromosome 7C"/>
</dbReference>
<organism evidence="1 2">
    <name type="scientific">Avena sativa</name>
    <name type="common">Oat</name>
    <dbReference type="NCBI Taxonomy" id="4498"/>
    <lineage>
        <taxon>Eukaryota</taxon>
        <taxon>Viridiplantae</taxon>
        <taxon>Streptophyta</taxon>
        <taxon>Embryophyta</taxon>
        <taxon>Tracheophyta</taxon>
        <taxon>Spermatophyta</taxon>
        <taxon>Magnoliopsida</taxon>
        <taxon>Liliopsida</taxon>
        <taxon>Poales</taxon>
        <taxon>Poaceae</taxon>
        <taxon>BOP clade</taxon>
        <taxon>Pooideae</taxon>
        <taxon>Poodae</taxon>
        <taxon>Poeae</taxon>
        <taxon>Poeae Chloroplast Group 1 (Aveneae type)</taxon>
        <taxon>Aveninae</taxon>
        <taxon>Avena</taxon>
    </lineage>
</organism>
<name>A0ACD5ZT27_AVESA</name>
<protein>
    <submittedName>
        <fullName evidence="1">Uncharacterized protein</fullName>
    </submittedName>
</protein>
<evidence type="ECO:0000313" key="1">
    <source>
        <dbReference type="EnsemblPlants" id="AVESA.00010b.r2.7CG0656290.1.CDS.1"/>
    </source>
</evidence>